<organism evidence="2">
    <name type="scientific">marine sediment metagenome</name>
    <dbReference type="NCBI Taxonomy" id="412755"/>
    <lineage>
        <taxon>unclassified sequences</taxon>
        <taxon>metagenomes</taxon>
        <taxon>ecological metagenomes</taxon>
    </lineage>
</organism>
<sequence>MAEHPKDRRVDYSKLVSLRFTKHHAGFCPGEVGGLMLADACSAIAAGQAELNPKAENYEESEEAILDLLAGKKGMTVKKNKQQKTEENTQTDSGDEATEAKPKLRSRRRTKG</sequence>
<protein>
    <submittedName>
        <fullName evidence="2">Uncharacterized protein</fullName>
    </submittedName>
</protein>
<dbReference type="EMBL" id="LAZR01025883">
    <property type="protein sequence ID" value="KKL70475.1"/>
    <property type="molecule type" value="Genomic_DNA"/>
</dbReference>
<gene>
    <name evidence="2" type="ORF">LCGC14_2104540</name>
</gene>
<evidence type="ECO:0000313" key="2">
    <source>
        <dbReference type="EMBL" id="KKL70475.1"/>
    </source>
</evidence>
<reference evidence="2" key="1">
    <citation type="journal article" date="2015" name="Nature">
        <title>Complex archaea that bridge the gap between prokaryotes and eukaryotes.</title>
        <authorList>
            <person name="Spang A."/>
            <person name="Saw J.H."/>
            <person name="Jorgensen S.L."/>
            <person name="Zaremba-Niedzwiedzka K."/>
            <person name="Martijn J."/>
            <person name="Lind A.E."/>
            <person name="van Eijk R."/>
            <person name="Schleper C."/>
            <person name="Guy L."/>
            <person name="Ettema T.J."/>
        </authorList>
    </citation>
    <scope>NUCLEOTIDE SEQUENCE</scope>
</reference>
<name>A0A0F9GM40_9ZZZZ</name>
<comment type="caution">
    <text evidence="2">The sequence shown here is derived from an EMBL/GenBank/DDBJ whole genome shotgun (WGS) entry which is preliminary data.</text>
</comment>
<dbReference type="AlphaFoldDB" id="A0A0F9GM40"/>
<proteinExistence type="predicted"/>
<feature type="compositionally biased region" description="Basic residues" evidence="1">
    <location>
        <begin position="103"/>
        <end position="112"/>
    </location>
</feature>
<evidence type="ECO:0000256" key="1">
    <source>
        <dbReference type="SAM" id="MobiDB-lite"/>
    </source>
</evidence>
<feature type="region of interest" description="Disordered" evidence="1">
    <location>
        <begin position="76"/>
        <end position="112"/>
    </location>
</feature>
<accession>A0A0F9GM40</accession>